<accession>A0AC34F7J1</accession>
<evidence type="ECO:0000313" key="2">
    <source>
        <dbReference type="WBParaSite" id="ES5_v2.g13059.t1"/>
    </source>
</evidence>
<proteinExistence type="predicted"/>
<name>A0AC34F7J1_9BILA</name>
<reference evidence="2" key="1">
    <citation type="submission" date="2022-11" db="UniProtKB">
        <authorList>
            <consortium name="WormBaseParasite"/>
        </authorList>
    </citation>
    <scope>IDENTIFICATION</scope>
</reference>
<protein>
    <submittedName>
        <fullName evidence="2">Uncharacterized protein</fullName>
    </submittedName>
</protein>
<evidence type="ECO:0000313" key="1">
    <source>
        <dbReference type="Proteomes" id="UP000887579"/>
    </source>
</evidence>
<dbReference type="WBParaSite" id="ES5_v2.g13059.t1">
    <property type="protein sequence ID" value="ES5_v2.g13059.t1"/>
    <property type="gene ID" value="ES5_v2.g13059"/>
</dbReference>
<dbReference type="Proteomes" id="UP000887579">
    <property type="component" value="Unplaced"/>
</dbReference>
<sequence length="255" mass="29473">MSTISLKKFRILEYKPSNNPGENTNVWQYCTKDECDFDCAHKEFDLANFFGKIWITHELTLFRLGKDEVKELISKLHKCDAKDLYFSSLEIYVSDLKLLLSKSVKECSMRHVSVIDENDENIPIEDIVEMFSGVKELNLRYMDNHKVADYKKLVKVCGKIKDVGLHDLFKEFKMDTFAKLLKEAKCPSSISYYLETDARISSWYPGKLYDDDEESDNSDDSAEDVSDESEGSNDEDKSMDYSSDDEAESVIENEE</sequence>
<organism evidence="1 2">
    <name type="scientific">Panagrolaimus sp. ES5</name>
    <dbReference type="NCBI Taxonomy" id="591445"/>
    <lineage>
        <taxon>Eukaryota</taxon>
        <taxon>Metazoa</taxon>
        <taxon>Ecdysozoa</taxon>
        <taxon>Nematoda</taxon>
        <taxon>Chromadorea</taxon>
        <taxon>Rhabditida</taxon>
        <taxon>Tylenchina</taxon>
        <taxon>Panagrolaimomorpha</taxon>
        <taxon>Panagrolaimoidea</taxon>
        <taxon>Panagrolaimidae</taxon>
        <taxon>Panagrolaimus</taxon>
    </lineage>
</organism>